<evidence type="ECO:0000313" key="1">
    <source>
        <dbReference type="EMBL" id="KAG8048592.1"/>
    </source>
</evidence>
<organism evidence="1 2">
    <name type="scientific">Zizania palustris</name>
    <name type="common">Northern wild rice</name>
    <dbReference type="NCBI Taxonomy" id="103762"/>
    <lineage>
        <taxon>Eukaryota</taxon>
        <taxon>Viridiplantae</taxon>
        <taxon>Streptophyta</taxon>
        <taxon>Embryophyta</taxon>
        <taxon>Tracheophyta</taxon>
        <taxon>Spermatophyta</taxon>
        <taxon>Magnoliopsida</taxon>
        <taxon>Liliopsida</taxon>
        <taxon>Poales</taxon>
        <taxon>Poaceae</taxon>
        <taxon>BOP clade</taxon>
        <taxon>Oryzoideae</taxon>
        <taxon>Oryzeae</taxon>
        <taxon>Zizaniinae</taxon>
        <taxon>Zizania</taxon>
    </lineage>
</organism>
<reference evidence="1" key="2">
    <citation type="submission" date="2021-02" db="EMBL/GenBank/DDBJ databases">
        <authorList>
            <person name="Kimball J.A."/>
            <person name="Haas M.W."/>
            <person name="Macchietto M."/>
            <person name="Kono T."/>
            <person name="Duquette J."/>
            <person name="Shao M."/>
        </authorList>
    </citation>
    <scope>NUCLEOTIDE SEQUENCE</scope>
    <source>
        <tissue evidence="1">Fresh leaf tissue</tissue>
    </source>
</reference>
<dbReference type="Proteomes" id="UP000729402">
    <property type="component" value="Unassembled WGS sequence"/>
</dbReference>
<name>A0A8J5RKL7_ZIZPA</name>
<protein>
    <submittedName>
        <fullName evidence="1">Uncharacterized protein</fullName>
    </submittedName>
</protein>
<gene>
    <name evidence="1" type="ORF">GUJ93_ZPchr0009g1066</name>
</gene>
<dbReference type="AlphaFoldDB" id="A0A8J5RKL7"/>
<dbReference type="EMBL" id="JAAALK010000289">
    <property type="protein sequence ID" value="KAG8048592.1"/>
    <property type="molecule type" value="Genomic_DNA"/>
</dbReference>
<comment type="caution">
    <text evidence="1">The sequence shown here is derived from an EMBL/GenBank/DDBJ whole genome shotgun (WGS) entry which is preliminary data.</text>
</comment>
<sequence>MAAVFRSLRDPCSCRQRAYNARFRKEGFGLSASPCCGLRHVWTYGAMELANSDTMDGDGDGDGDQVVRVYSECHFRMDRNLWPTCLPFCLVCS</sequence>
<reference evidence="1" key="1">
    <citation type="journal article" date="2021" name="bioRxiv">
        <title>Whole Genome Assembly and Annotation of Northern Wild Rice, Zizania palustris L., Supports a Whole Genome Duplication in the Zizania Genus.</title>
        <authorList>
            <person name="Haas M."/>
            <person name="Kono T."/>
            <person name="Macchietto M."/>
            <person name="Millas R."/>
            <person name="McGilp L."/>
            <person name="Shao M."/>
            <person name="Duquette J."/>
            <person name="Hirsch C.N."/>
            <person name="Kimball J."/>
        </authorList>
    </citation>
    <scope>NUCLEOTIDE SEQUENCE</scope>
    <source>
        <tissue evidence="1">Fresh leaf tissue</tissue>
    </source>
</reference>
<keyword evidence="2" id="KW-1185">Reference proteome</keyword>
<accession>A0A8J5RKL7</accession>
<proteinExistence type="predicted"/>
<evidence type="ECO:0000313" key="2">
    <source>
        <dbReference type="Proteomes" id="UP000729402"/>
    </source>
</evidence>